<keyword evidence="10" id="KW-1185">Reference proteome</keyword>
<dbReference type="InterPro" id="IPR013033">
    <property type="entry name" value="MinC"/>
</dbReference>
<proteinExistence type="inferred from homology"/>
<gene>
    <name evidence="6" type="primary">minC</name>
    <name evidence="9" type="ORF">DFR42_11918</name>
</gene>
<reference evidence="9 10" key="1">
    <citation type="submission" date="2018-05" db="EMBL/GenBank/DDBJ databases">
        <title>Genomic Encyclopedia of Type Strains, Phase IV (KMG-IV): sequencing the most valuable type-strain genomes for metagenomic binning, comparative biology and taxonomic classification.</title>
        <authorList>
            <person name="Goeker M."/>
        </authorList>
    </citation>
    <scope>NUCLEOTIDE SEQUENCE [LARGE SCALE GENOMIC DNA]</scope>
    <source>
        <strain evidence="9 10">DSM 19792</strain>
    </source>
</reference>
<dbReference type="NCBIfam" id="TIGR01222">
    <property type="entry name" value="minC"/>
    <property type="match status" value="1"/>
</dbReference>
<evidence type="ECO:0000256" key="6">
    <source>
        <dbReference type="HAMAP-Rule" id="MF_00267"/>
    </source>
</evidence>
<dbReference type="GO" id="GO:1901891">
    <property type="term" value="P:regulation of cell septum assembly"/>
    <property type="evidence" value="ECO:0007669"/>
    <property type="project" value="InterPro"/>
</dbReference>
<organism evidence="9 10">
    <name type="scientific">Undibacterium pigrum</name>
    <dbReference type="NCBI Taxonomy" id="401470"/>
    <lineage>
        <taxon>Bacteria</taxon>
        <taxon>Pseudomonadati</taxon>
        <taxon>Pseudomonadota</taxon>
        <taxon>Betaproteobacteria</taxon>
        <taxon>Burkholderiales</taxon>
        <taxon>Oxalobacteraceae</taxon>
        <taxon>Undibacterium</taxon>
    </lineage>
</organism>
<dbReference type="PANTHER" id="PTHR34108:SF1">
    <property type="entry name" value="SEPTUM SITE-DETERMINING PROTEIN MINC"/>
    <property type="match status" value="1"/>
</dbReference>
<feature type="domain" description="Septum formation inhibitor MinC N-terminal" evidence="8">
    <location>
        <begin position="10"/>
        <end position="80"/>
    </location>
</feature>
<comment type="caution">
    <text evidence="9">The sequence shown here is derived from an EMBL/GenBank/DDBJ whole genome shotgun (WGS) entry which is preliminary data.</text>
</comment>
<dbReference type="AlphaFoldDB" id="A0A318J7U4"/>
<comment type="similarity">
    <text evidence="1 6">Belongs to the MinC family.</text>
</comment>
<accession>A0A318J7U4</accession>
<dbReference type="PANTHER" id="PTHR34108">
    <property type="entry name" value="SEPTUM SITE-DETERMINING PROTEIN MINC"/>
    <property type="match status" value="1"/>
</dbReference>
<dbReference type="InterPro" id="IPR016098">
    <property type="entry name" value="CAP/MinC_C"/>
</dbReference>
<evidence type="ECO:0000256" key="3">
    <source>
        <dbReference type="ARBA" id="ARBA00023210"/>
    </source>
</evidence>
<keyword evidence="4 6" id="KW-0131">Cell cycle</keyword>
<dbReference type="GO" id="GO:0000902">
    <property type="term" value="P:cell morphogenesis"/>
    <property type="evidence" value="ECO:0007669"/>
    <property type="project" value="InterPro"/>
</dbReference>
<evidence type="ECO:0000256" key="5">
    <source>
        <dbReference type="ARBA" id="ARBA00025606"/>
    </source>
</evidence>
<dbReference type="Proteomes" id="UP000247792">
    <property type="component" value="Unassembled WGS sequence"/>
</dbReference>
<dbReference type="InterPro" id="IPR007874">
    <property type="entry name" value="MinC_N"/>
</dbReference>
<evidence type="ECO:0000259" key="7">
    <source>
        <dbReference type="Pfam" id="PF03775"/>
    </source>
</evidence>
<dbReference type="OrthoDB" id="9794530at2"/>
<dbReference type="InterPro" id="IPR005526">
    <property type="entry name" value="Septum_form_inhib_MinC_C"/>
</dbReference>
<dbReference type="Pfam" id="PF03775">
    <property type="entry name" value="MinC_C"/>
    <property type="match status" value="1"/>
</dbReference>
<dbReference type="Gene3D" id="3.30.70.260">
    <property type="match status" value="1"/>
</dbReference>
<dbReference type="InterPro" id="IPR036145">
    <property type="entry name" value="MinC_C_sf"/>
</dbReference>
<evidence type="ECO:0000256" key="1">
    <source>
        <dbReference type="ARBA" id="ARBA00006291"/>
    </source>
</evidence>
<evidence type="ECO:0000313" key="10">
    <source>
        <dbReference type="Proteomes" id="UP000247792"/>
    </source>
</evidence>
<name>A0A318J7U4_9BURK</name>
<dbReference type="GO" id="GO:0000917">
    <property type="term" value="P:division septum assembly"/>
    <property type="evidence" value="ECO:0007669"/>
    <property type="project" value="UniProtKB-KW"/>
</dbReference>
<dbReference type="GO" id="GO:0051302">
    <property type="term" value="P:regulation of cell division"/>
    <property type="evidence" value="ECO:0007669"/>
    <property type="project" value="InterPro"/>
</dbReference>
<dbReference type="HAMAP" id="MF_00267">
    <property type="entry name" value="MinC"/>
    <property type="match status" value="1"/>
</dbReference>
<feature type="domain" description="Septum formation inhibitor MinC C-terminal" evidence="7">
    <location>
        <begin position="152"/>
        <end position="253"/>
    </location>
</feature>
<evidence type="ECO:0000259" key="8">
    <source>
        <dbReference type="Pfam" id="PF05209"/>
    </source>
</evidence>
<comment type="function">
    <text evidence="5 6">Cell division inhibitor that blocks the formation of polar Z ring septums. Rapidly oscillates between the poles of the cell to destabilize FtsZ filaments that have formed before they mature into polar Z rings. Prevents FtsZ polymerization.</text>
</comment>
<dbReference type="RefSeq" id="WP_110258200.1">
    <property type="nucleotide sequence ID" value="NZ_QJKB01000019.1"/>
</dbReference>
<protein>
    <recommendedName>
        <fullName evidence="6">Probable septum site-determining protein MinC</fullName>
    </recommendedName>
</protein>
<dbReference type="Gene3D" id="2.160.20.70">
    <property type="match status" value="1"/>
</dbReference>
<keyword evidence="3 6" id="KW-0717">Septation</keyword>
<dbReference type="EMBL" id="QJKB01000019">
    <property type="protein sequence ID" value="PXX36812.1"/>
    <property type="molecule type" value="Genomic_DNA"/>
</dbReference>
<evidence type="ECO:0000256" key="2">
    <source>
        <dbReference type="ARBA" id="ARBA00022618"/>
    </source>
</evidence>
<dbReference type="SUPFAM" id="SSF63848">
    <property type="entry name" value="Cell-division inhibitor MinC, C-terminal domain"/>
    <property type="match status" value="1"/>
</dbReference>
<evidence type="ECO:0000313" key="9">
    <source>
        <dbReference type="EMBL" id="PXX36812.1"/>
    </source>
</evidence>
<sequence>MQNSLTRKPIEIKISTVVAVAILLHDSSFPVLEAALKEMTAGSPDFFDDEFAVIDVEAITEQALDWNALIPLFKSHGLNPVAVRHAREEDHGTIRGHGLSIDVVSKPRAEPELKVEAQSAPAPLEVVAEIAAAPAPVAVEPQVIIRNMPAMVIDTPVRAGQRIYARGADLIITASVNNGAEVIADGSIHIYAPLRGRALAGATGNTEARIFALTMEPELVSIAGIYRTFENGFPALLPHHPVQVKLLGDSIEVSSVKSAG</sequence>
<dbReference type="Pfam" id="PF05209">
    <property type="entry name" value="MinC_N"/>
    <property type="match status" value="1"/>
</dbReference>
<evidence type="ECO:0000256" key="4">
    <source>
        <dbReference type="ARBA" id="ARBA00023306"/>
    </source>
</evidence>
<comment type="subunit">
    <text evidence="6">Interacts with MinD and FtsZ.</text>
</comment>
<keyword evidence="2 6" id="KW-0132">Cell division</keyword>